<dbReference type="PROSITE" id="PS50995">
    <property type="entry name" value="HTH_MARR_2"/>
    <property type="match status" value="1"/>
</dbReference>
<evidence type="ECO:0000256" key="5">
    <source>
        <dbReference type="ARBA" id="ARBA00023163"/>
    </source>
</evidence>
<dbReference type="GO" id="GO:0005737">
    <property type="term" value="C:cytoplasm"/>
    <property type="evidence" value="ECO:0007669"/>
    <property type="project" value="UniProtKB-SubCell"/>
</dbReference>
<dbReference type="GO" id="GO:0003700">
    <property type="term" value="F:DNA-binding transcription factor activity"/>
    <property type="evidence" value="ECO:0007669"/>
    <property type="project" value="InterPro"/>
</dbReference>
<dbReference type="PANTHER" id="PTHR33164:SF5">
    <property type="entry name" value="ORGANIC HYDROPEROXIDE RESISTANCE TRANSCRIPTIONAL REGULATOR"/>
    <property type="match status" value="1"/>
</dbReference>
<evidence type="ECO:0000256" key="2">
    <source>
        <dbReference type="ARBA" id="ARBA00022490"/>
    </source>
</evidence>
<evidence type="ECO:0000256" key="1">
    <source>
        <dbReference type="ARBA" id="ARBA00004496"/>
    </source>
</evidence>
<dbReference type="OrthoDB" id="9806864at2"/>
<comment type="subcellular location">
    <subcellularLocation>
        <location evidence="1">Cytoplasm</location>
    </subcellularLocation>
</comment>
<dbReference type="PANTHER" id="PTHR33164">
    <property type="entry name" value="TRANSCRIPTIONAL REGULATOR, MARR FAMILY"/>
    <property type="match status" value="1"/>
</dbReference>
<dbReference type="EMBL" id="CP043505">
    <property type="protein sequence ID" value="QEO13849.1"/>
    <property type="molecule type" value="Genomic_DNA"/>
</dbReference>
<keyword evidence="3" id="KW-0805">Transcription regulation</keyword>
<keyword evidence="2" id="KW-0963">Cytoplasm</keyword>
<name>A0A5C1YFR1_9MICO</name>
<dbReference type="InterPro" id="IPR039422">
    <property type="entry name" value="MarR/SlyA-like"/>
</dbReference>
<keyword evidence="4" id="KW-0238">DNA-binding</keyword>
<dbReference type="RefSeq" id="WP_149159872.1">
    <property type="nucleotide sequence ID" value="NZ_CP043505.1"/>
</dbReference>
<organism evidence="7 8">
    <name type="scientific">Agromyces intestinalis</name>
    <dbReference type="NCBI Taxonomy" id="2592652"/>
    <lineage>
        <taxon>Bacteria</taxon>
        <taxon>Bacillati</taxon>
        <taxon>Actinomycetota</taxon>
        <taxon>Actinomycetes</taxon>
        <taxon>Micrococcales</taxon>
        <taxon>Microbacteriaceae</taxon>
        <taxon>Agromyces</taxon>
    </lineage>
</organism>
<accession>A0A5C1YFR1</accession>
<dbReference type="InterPro" id="IPR036388">
    <property type="entry name" value="WH-like_DNA-bd_sf"/>
</dbReference>
<dbReference type="InterPro" id="IPR000835">
    <property type="entry name" value="HTH_MarR-typ"/>
</dbReference>
<evidence type="ECO:0000259" key="6">
    <source>
        <dbReference type="PROSITE" id="PS50995"/>
    </source>
</evidence>
<evidence type="ECO:0000313" key="7">
    <source>
        <dbReference type="EMBL" id="QEO13849.1"/>
    </source>
</evidence>
<feature type="domain" description="HTH marR-type" evidence="6">
    <location>
        <begin position="12"/>
        <end position="146"/>
    </location>
</feature>
<keyword evidence="8" id="KW-1185">Reference proteome</keyword>
<reference evidence="7 8" key="1">
    <citation type="submission" date="2019-09" db="EMBL/GenBank/DDBJ databases">
        <title>Genome sequencing of strain KACC 19306.</title>
        <authorList>
            <person name="Heo J."/>
            <person name="Kim S.-J."/>
            <person name="Kim J.-S."/>
            <person name="Hong S.-B."/>
            <person name="Kwon S.-W."/>
        </authorList>
    </citation>
    <scope>NUCLEOTIDE SEQUENCE [LARGE SCALE GENOMIC DNA]</scope>
    <source>
        <strain evidence="7 8">KACC 19306</strain>
    </source>
</reference>
<proteinExistence type="predicted"/>
<evidence type="ECO:0000313" key="8">
    <source>
        <dbReference type="Proteomes" id="UP000324678"/>
    </source>
</evidence>
<evidence type="ECO:0000256" key="4">
    <source>
        <dbReference type="ARBA" id="ARBA00023125"/>
    </source>
</evidence>
<dbReference type="KEGG" id="ail:FLP10_04995"/>
<dbReference type="Gene3D" id="1.10.10.10">
    <property type="entry name" value="Winged helix-like DNA-binding domain superfamily/Winged helix DNA-binding domain"/>
    <property type="match status" value="1"/>
</dbReference>
<dbReference type="Proteomes" id="UP000324678">
    <property type="component" value="Chromosome"/>
</dbReference>
<keyword evidence="5" id="KW-0804">Transcription</keyword>
<dbReference type="AlphaFoldDB" id="A0A5C1YFR1"/>
<dbReference type="InterPro" id="IPR036390">
    <property type="entry name" value="WH_DNA-bd_sf"/>
</dbReference>
<dbReference type="GO" id="GO:0006950">
    <property type="term" value="P:response to stress"/>
    <property type="evidence" value="ECO:0007669"/>
    <property type="project" value="TreeGrafter"/>
</dbReference>
<dbReference type="PRINTS" id="PR00598">
    <property type="entry name" value="HTHMARR"/>
</dbReference>
<dbReference type="Pfam" id="PF22381">
    <property type="entry name" value="Staph_reg_Sar_Rot"/>
    <property type="match status" value="1"/>
</dbReference>
<evidence type="ECO:0000256" key="3">
    <source>
        <dbReference type="ARBA" id="ARBA00023015"/>
    </source>
</evidence>
<dbReference type="SMART" id="SM00347">
    <property type="entry name" value="HTH_MARR"/>
    <property type="match status" value="1"/>
</dbReference>
<dbReference type="InterPro" id="IPR055166">
    <property type="entry name" value="Transc_reg_Sar_Rot_HTH"/>
</dbReference>
<gene>
    <name evidence="7" type="ORF">FLP10_04995</name>
</gene>
<dbReference type="SUPFAM" id="SSF46785">
    <property type="entry name" value="Winged helix' DNA-binding domain"/>
    <property type="match status" value="1"/>
</dbReference>
<sequence>MNERSAEPVPLDDMVCWNLYSAARAVTAAYRPLLEPLGVTYPQYLVLANLWAHGDQTVGSLVTRIQSDYGTMTPLLQRLEKRGLVRRTRSEADERTVHVSLTDEGRALQARAGDIYPAISELFGFGTERGEAALEVLRGIIRAAEQRAAGDT</sequence>
<protein>
    <submittedName>
        <fullName evidence="7">MarR family transcriptional regulator</fullName>
    </submittedName>
</protein>